<dbReference type="EMBL" id="LKHP01000003">
    <property type="protein sequence ID" value="KRQ87311.1"/>
    <property type="molecule type" value="Genomic_DNA"/>
</dbReference>
<organism evidence="1 2">
    <name type="scientific">Caloramator mitchellensis</name>
    <dbReference type="NCBI Taxonomy" id="908809"/>
    <lineage>
        <taxon>Bacteria</taxon>
        <taxon>Bacillati</taxon>
        <taxon>Bacillota</taxon>
        <taxon>Clostridia</taxon>
        <taxon>Eubacteriales</taxon>
        <taxon>Clostridiaceae</taxon>
        <taxon>Caloramator</taxon>
    </lineage>
</organism>
<gene>
    <name evidence="1" type="ORF">ABG79_00649</name>
</gene>
<proteinExistence type="predicted"/>
<comment type="caution">
    <text evidence="1">The sequence shown here is derived from an EMBL/GenBank/DDBJ whole genome shotgun (WGS) entry which is preliminary data.</text>
</comment>
<reference evidence="1 2" key="1">
    <citation type="submission" date="2015-09" db="EMBL/GenBank/DDBJ databases">
        <title>Draft genome sequence of a Caloramator mitchellensis, a moderate thermophile from the Great Artesian Basin of Australia.</title>
        <authorList>
            <person name="Patel B.K."/>
        </authorList>
    </citation>
    <scope>NUCLEOTIDE SEQUENCE [LARGE SCALE GENOMIC DNA]</scope>
    <source>
        <strain evidence="1 2">VF08</strain>
    </source>
</reference>
<sequence>MILVIAFESDLDVEVLEKINSNQIKSIVYIEKRVSFSEWDGKFELQKKIYYSHPDKVRIEKLDDLHEVEIINRYNYVYYNDRLDKIIVRQTIPKIELDIFDAFSMPYDSKTEFQGYETKGNITYNIFSFICNIDDTKYVKKIWTFEHEGISLPYKIEYFINNSIVSLSTFEYVSINKPIDDNLFRVDSLPQKNFAYDGCESAYFLNIEDALKYISFIPKISISGDYSLIKIEIIRIQEENVLRLNYNKDDVNIILNEKKANKNFKGYTVKSEGENIIINFIEDGVEIEISGKAEDYVDIMQFCSSITQKINFEAIDGEYYDE</sequence>
<accession>A0A0R3K4N2</accession>
<dbReference type="Proteomes" id="UP000052015">
    <property type="component" value="Unassembled WGS sequence"/>
</dbReference>
<evidence type="ECO:0000313" key="2">
    <source>
        <dbReference type="Proteomes" id="UP000052015"/>
    </source>
</evidence>
<name>A0A0R3K4N2_CALMK</name>
<dbReference type="STRING" id="908809.ABG79_00649"/>
<keyword evidence="2" id="KW-1185">Reference proteome</keyword>
<dbReference type="AlphaFoldDB" id="A0A0R3K4N2"/>
<protein>
    <submittedName>
        <fullName evidence="1">Uncharacterized protein</fullName>
    </submittedName>
</protein>
<evidence type="ECO:0000313" key="1">
    <source>
        <dbReference type="EMBL" id="KRQ87311.1"/>
    </source>
</evidence>